<evidence type="ECO:0000256" key="1">
    <source>
        <dbReference type="SAM" id="Phobius"/>
    </source>
</evidence>
<sequence>MSDITWMQVLALMIGSGGITSGAVAITMKLIDRNSITKRTLAVLSYGALSDKIEKLLDQDFATPEQRKELEEFWKVYKAHGWNGDMDARIAKVHALPTKDLREGKTPKARDQA</sequence>
<comment type="caution">
    <text evidence="2">The sequence shown here is derived from an EMBL/GenBank/DDBJ whole genome shotgun (WGS) entry which is preliminary data.</text>
</comment>
<feature type="transmembrane region" description="Helical" evidence="1">
    <location>
        <begin position="6"/>
        <end position="31"/>
    </location>
</feature>
<dbReference type="RefSeq" id="WP_249286464.1">
    <property type="nucleotide sequence ID" value="NZ_JACRWC010000042.1"/>
</dbReference>
<dbReference type="EMBL" id="JACRWC010000042">
    <property type="protein sequence ID" value="MBC5998975.1"/>
    <property type="molecule type" value="Genomic_DNA"/>
</dbReference>
<reference evidence="2" key="1">
    <citation type="submission" date="2020-08" db="EMBL/GenBank/DDBJ databases">
        <authorList>
            <person name="Liu C."/>
            <person name="Sun Q."/>
        </authorList>
    </citation>
    <scope>NUCLEOTIDE SEQUENCE</scope>
    <source>
        <strain evidence="2">BX16</strain>
    </source>
</reference>
<name>A0A923SR25_9FIRM</name>
<evidence type="ECO:0000313" key="2">
    <source>
        <dbReference type="EMBL" id="MBC5998975.1"/>
    </source>
</evidence>
<gene>
    <name evidence="2" type="ORF">H8876_03035</name>
</gene>
<keyword evidence="1" id="KW-0472">Membrane</keyword>
<evidence type="ECO:0000313" key="3">
    <source>
        <dbReference type="Proteomes" id="UP000644115"/>
    </source>
</evidence>
<keyword evidence="1" id="KW-1133">Transmembrane helix</keyword>
<accession>A0A923SR25</accession>
<dbReference type="AlphaFoldDB" id="A0A923SR25"/>
<proteinExistence type="predicted"/>
<keyword evidence="3" id="KW-1185">Reference proteome</keyword>
<keyword evidence="1" id="KW-0812">Transmembrane</keyword>
<protein>
    <submittedName>
        <fullName evidence="2">Uncharacterized protein</fullName>
    </submittedName>
</protein>
<dbReference type="Proteomes" id="UP000644115">
    <property type="component" value="Unassembled WGS sequence"/>
</dbReference>
<organism evidence="2 3">
    <name type="scientific">Lentihominibacter faecis</name>
    <dbReference type="NCBI Taxonomy" id="2764712"/>
    <lineage>
        <taxon>Bacteria</taxon>
        <taxon>Bacillati</taxon>
        <taxon>Bacillota</taxon>
        <taxon>Clostridia</taxon>
        <taxon>Peptostreptococcales</taxon>
        <taxon>Anaerovoracaceae</taxon>
        <taxon>Lentihominibacter</taxon>
    </lineage>
</organism>